<name>A0A2K1L0X4_PHYPA</name>
<dbReference type="AlphaFoldDB" id="A0A2K1L0X4"/>
<dbReference type="Gramene" id="Pp3c2_10088V3.1">
    <property type="protein sequence ID" value="PAC:32937265.CDS.1"/>
    <property type="gene ID" value="Pp3c2_10088"/>
</dbReference>
<dbReference type="EnsemblPlants" id="Pp3c2_10088V3.1">
    <property type="protein sequence ID" value="PAC:32937265.CDS.1"/>
    <property type="gene ID" value="Pp3c2_10088"/>
</dbReference>
<gene>
    <name evidence="1" type="ORF">PHYPA_002469</name>
</gene>
<reference evidence="2" key="3">
    <citation type="submission" date="2020-12" db="UniProtKB">
        <authorList>
            <consortium name="EnsemblPlants"/>
        </authorList>
    </citation>
    <scope>IDENTIFICATION</scope>
</reference>
<reference evidence="1 3" key="1">
    <citation type="journal article" date="2008" name="Science">
        <title>The Physcomitrella genome reveals evolutionary insights into the conquest of land by plants.</title>
        <authorList>
            <person name="Rensing S."/>
            <person name="Lang D."/>
            <person name="Zimmer A."/>
            <person name="Terry A."/>
            <person name="Salamov A."/>
            <person name="Shapiro H."/>
            <person name="Nishiyama T."/>
            <person name="Perroud P.-F."/>
            <person name="Lindquist E."/>
            <person name="Kamisugi Y."/>
            <person name="Tanahashi T."/>
            <person name="Sakakibara K."/>
            <person name="Fujita T."/>
            <person name="Oishi K."/>
            <person name="Shin-I T."/>
            <person name="Kuroki Y."/>
            <person name="Toyoda A."/>
            <person name="Suzuki Y."/>
            <person name="Hashimoto A."/>
            <person name="Yamaguchi K."/>
            <person name="Sugano A."/>
            <person name="Kohara Y."/>
            <person name="Fujiyama A."/>
            <person name="Anterola A."/>
            <person name="Aoki S."/>
            <person name="Ashton N."/>
            <person name="Barbazuk W.B."/>
            <person name="Barker E."/>
            <person name="Bennetzen J."/>
            <person name="Bezanilla M."/>
            <person name="Blankenship R."/>
            <person name="Cho S.H."/>
            <person name="Dutcher S."/>
            <person name="Estelle M."/>
            <person name="Fawcett J.A."/>
            <person name="Gundlach H."/>
            <person name="Hanada K."/>
            <person name="Heyl A."/>
            <person name="Hicks K.A."/>
            <person name="Hugh J."/>
            <person name="Lohr M."/>
            <person name="Mayer K."/>
            <person name="Melkozernov A."/>
            <person name="Murata T."/>
            <person name="Nelson D."/>
            <person name="Pils B."/>
            <person name="Prigge M."/>
            <person name="Reiss B."/>
            <person name="Renner T."/>
            <person name="Rombauts S."/>
            <person name="Rushton P."/>
            <person name="Sanderfoot A."/>
            <person name="Schween G."/>
            <person name="Shiu S.-H."/>
            <person name="Stueber K."/>
            <person name="Theodoulou F.L."/>
            <person name="Tu H."/>
            <person name="Van de Peer Y."/>
            <person name="Verrier P.J."/>
            <person name="Waters E."/>
            <person name="Wood A."/>
            <person name="Yang L."/>
            <person name="Cove D."/>
            <person name="Cuming A."/>
            <person name="Hasebe M."/>
            <person name="Lucas S."/>
            <person name="Mishler D.B."/>
            <person name="Reski R."/>
            <person name="Grigoriev I."/>
            <person name="Quatrano R.S."/>
            <person name="Boore J.L."/>
        </authorList>
    </citation>
    <scope>NUCLEOTIDE SEQUENCE [LARGE SCALE GENOMIC DNA]</scope>
    <source>
        <strain evidence="2 3">cv. Gransden 2004</strain>
    </source>
</reference>
<dbReference type="Proteomes" id="UP000006727">
    <property type="component" value="Chromosome 2"/>
</dbReference>
<dbReference type="EMBL" id="ABEU02000002">
    <property type="protein sequence ID" value="PNR59677.1"/>
    <property type="molecule type" value="Genomic_DNA"/>
</dbReference>
<evidence type="ECO:0000313" key="2">
    <source>
        <dbReference type="EnsemblPlants" id="PAC:32937265.CDS.1"/>
    </source>
</evidence>
<evidence type="ECO:0000313" key="1">
    <source>
        <dbReference type="EMBL" id="PNR59677.1"/>
    </source>
</evidence>
<sequence>MAKVGFVIASIGSIGAQVAVGVGGVRVFDGPHRGLHCLPACLPAPPYNLSRTRLTCFKLRLLQENLVTERSGANTALPLPSIQRGRLRIPSNRLTLLTMDFVL</sequence>
<organism evidence="1">
    <name type="scientific">Physcomitrium patens</name>
    <name type="common">Spreading-leaved earth moss</name>
    <name type="synonym">Physcomitrella patens</name>
    <dbReference type="NCBI Taxonomy" id="3218"/>
    <lineage>
        <taxon>Eukaryota</taxon>
        <taxon>Viridiplantae</taxon>
        <taxon>Streptophyta</taxon>
        <taxon>Embryophyta</taxon>
        <taxon>Bryophyta</taxon>
        <taxon>Bryophytina</taxon>
        <taxon>Bryopsida</taxon>
        <taxon>Funariidae</taxon>
        <taxon>Funariales</taxon>
        <taxon>Funariaceae</taxon>
        <taxon>Physcomitrium</taxon>
    </lineage>
</organism>
<evidence type="ECO:0000313" key="3">
    <source>
        <dbReference type="Proteomes" id="UP000006727"/>
    </source>
</evidence>
<keyword evidence="3" id="KW-1185">Reference proteome</keyword>
<accession>A0A2K1L0X4</accession>
<protein>
    <submittedName>
        <fullName evidence="1 2">Uncharacterized protein</fullName>
    </submittedName>
</protein>
<proteinExistence type="predicted"/>
<dbReference type="InParanoid" id="A0A2K1L0X4"/>
<reference evidence="1 3" key="2">
    <citation type="journal article" date="2018" name="Plant J.">
        <title>The Physcomitrella patens chromosome-scale assembly reveals moss genome structure and evolution.</title>
        <authorList>
            <person name="Lang D."/>
            <person name="Ullrich K.K."/>
            <person name="Murat F."/>
            <person name="Fuchs J."/>
            <person name="Jenkins J."/>
            <person name="Haas F.B."/>
            <person name="Piednoel M."/>
            <person name="Gundlach H."/>
            <person name="Van Bel M."/>
            <person name="Meyberg R."/>
            <person name="Vives C."/>
            <person name="Morata J."/>
            <person name="Symeonidi A."/>
            <person name="Hiss M."/>
            <person name="Muchero W."/>
            <person name="Kamisugi Y."/>
            <person name="Saleh O."/>
            <person name="Blanc G."/>
            <person name="Decker E.L."/>
            <person name="van Gessel N."/>
            <person name="Grimwood J."/>
            <person name="Hayes R.D."/>
            <person name="Graham S.W."/>
            <person name="Gunter L.E."/>
            <person name="McDaniel S.F."/>
            <person name="Hoernstein S.N.W."/>
            <person name="Larsson A."/>
            <person name="Li F.W."/>
            <person name="Perroud P.F."/>
            <person name="Phillips J."/>
            <person name="Ranjan P."/>
            <person name="Rokshar D.S."/>
            <person name="Rothfels C.J."/>
            <person name="Schneider L."/>
            <person name="Shu S."/>
            <person name="Stevenson D.W."/>
            <person name="Thummler F."/>
            <person name="Tillich M."/>
            <person name="Villarreal Aguilar J.C."/>
            <person name="Widiez T."/>
            <person name="Wong G.K."/>
            <person name="Wymore A."/>
            <person name="Zhang Y."/>
            <person name="Zimmer A.D."/>
            <person name="Quatrano R.S."/>
            <person name="Mayer K.F.X."/>
            <person name="Goodstein D."/>
            <person name="Casacuberta J.M."/>
            <person name="Vandepoele K."/>
            <person name="Reski R."/>
            <person name="Cuming A.C."/>
            <person name="Tuskan G.A."/>
            <person name="Maumus F."/>
            <person name="Salse J."/>
            <person name="Schmutz J."/>
            <person name="Rensing S.A."/>
        </authorList>
    </citation>
    <scope>NUCLEOTIDE SEQUENCE [LARGE SCALE GENOMIC DNA]</scope>
    <source>
        <strain evidence="2 3">cv. Gransden 2004</strain>
    </source>
</reference>